<dbReference type="PANTHER" id="PTHR33408">
    <property type="entry name" value="TRANSPOSASE"/>
    <property type="match status" value="1"/>
</dbReference>
<evidence type="ECO:0000259" key="3">
    <source>
        <dbReference type="Pfam" id="PF13751"/>
    </source>
</evidence>
<dbReference type="Proteomes" id="UP000063789">
    <property type="component" value="Chromosome"/>
</dbReference>
<evidence type="ECO:0008006" key="7">
    <source>
        <dbReference type="Google" id="ProtNLM"/>
    </source>
</evidence>
<evidence type="ECO:0000313" key="5">
    <source>
        <dbReference type="EMBL" id="ALG86412.1"/>
    </source>
</evidence>
<protein>
    <recommendedName>
        <fullName evidence="7">Transposase</fullName>
    </recommendedName>
</protein>
<dbReference type="KEGG" id="goq:ACH46_02645"/>
<feature type="region of interest" description="Disordered" evidence="1">
    <location>
        <begin position="178"/>
        <end position="201"/>
    </location>
</feature>
<dbReference type="RefSeq" id="WP_062391563.1">
    <property type="nucleotide sequence ID" value="NZ_CP011853.1"/>
</dbReference>
<dbReference type="InterPro" id="IPR008490">
    <property type="entry name" value="Transposase_InsH_N"/>
</dbReference>
<dbReference type="KEGG" id="goq:ACH46_20335"/>
<dbReference type="STRING" id="1136941.ACH46_02645"/>
<name>A0A0N9N694_9ACTN</name>
<dbReference type="InterPro" id="IPR025668">
    <property type="entry name" value="Tnp_DDE_dom"/>
</dbReference>
<dbReference type="AlphaFoldDB" id="A0A0N9N694"/>
<keyword evidence="6" id="KW-1185">Reference proteome</keyword>
<dbReference type="Pfam" id="PF05598">
    <property type="entry name" value="DUF772"/>
    <property type="match status" value="1"/>
</dbReference>
<proteinExistence type="predicted"/>
<feature type="domain" description="Transposase InsH N-terminal" evidence="2">
    <location>
        <begin position="20"/>
        <end position="111"/>
    </location>
</feature>
<feature type="compositionally biased region" description="Basic and acidic residues" evidence="1">
    <location>
        <begin position="178"/>
        <end position="190"/>
    </location>
</feature>
<evidence type="ECO:0000259" key="2">
    <source>
        <dbReference type="Pfam" id="PF05598"/>
    </source>
</evidence>
<reference evidence="6" key="1">
    <citation type="submission" date="2015-06" db="EMBL/GenBank/DDBJ databases">
        <title>Complete genome sequence and metabolic analysis of phthalate degradation pathway in Gordonia sp. QH-11.</title>
        <authorList>
            <person name="Jin D."/>
            <person name="Kong X."/>
            <person name="Bai Z."/>
        </authorList>
    </citation>
    <scope>NUCLEOTIDE SEQUENCE [LARGE SCALE GENOMIC DNA]</scope>
    <source>
        <strain evidence="6">QH-11</strain>
    </source>
</reference>
<sequence>MAKDYRAVDRDQQFLLPPSMREWLPADDPVWLVISLVDRLDTSGLHALRKTGGVGRRGYDPDMLLTLLIWGWAHGERSSRKLERLCHRDIAFRVICGGDPPDHATVARFRAQASPVMPALFTQVLAACAQLGMGKVGVVALDGVKIASNASMAKNRTEKSLVKAREAEVAALREKLNKAAREADAEHAANDADDDDNQSVPDELLKSDRLKRIDAALENVRALNKAAEDKQSTPIDFEALEAKRAAEDAERAEFVTQWKQEWTNGSRRVGPPPIEMRIEVAEAGVQKARDRQQAKIDRHAASGLGRPPLPVEDTKKVRDAYDRLAKACAETHAWQTRRDAERQKQREYKQRILTNRATSRPHRANTDNLGNITDPQSRPMPLRGGGWVQGYNCQAVTTSDGLIIATGVGDGPIDAPTFIPMMDKAVKAVAILTEHRPPGYEAGPAQIGTLLADAGYLAEDNLTAAGPKRLIATAKSHKLPRDTSELSPPAKNAPPIEKMTYELATQEGRALYSQRSHIAETPFGQAKHNLRFRRFTSRGIDRAASEFAFHALVNNILKAITGGHLATA</sequence>
<evidence type="ECO:0000256" key="1">
    <source>
        <dbReference type="SAM" id="MobiDB-lite"/>
    </source>
</evidence>
<evidence type="ECO:0000313" key="4">
    <source>
        <dbReference type="EMBL" id="ALG83608.1"/>
    </source>
</evidence>
<gene>
    <name evidence="4" type="ORF">ACH46_02645</name>
    <name evidence="5" type="ORF">ACH46_20335</name>
</gene>
<evidence type="ECO:0000313" key="6">
    <source>
        <dbReference type="Proteomes" id="UP000063789"/>
    </source>
</evidence>
<accession>A0A0N9N694</accession>
<dbReference type="EMBL" id="CP011853">
    <property type="protein sequence ID" value="ALG83608.1"/>
    <property type="molecule type" value="Genomic_DNA"/>
</dbReference>
<dbReference type="PATRIC" id="fig|1136941.3.peg.4167"/>
<dbReference type="OrthoDB" id="4227096at2"/>
<dbReference type="Pfam" id="PF13751">
    <property type="entry name" value="DDE_Tnp_1_6"/>
    <property type="match status" value="1"/>
</dbReference>
<organism evidence="5 6">
    <name type="scientific">Gordonia phthalatica</name>
    <dbReference type="NCBI Taxonomy" id="1136941"/>
    <lineage>
        <taxon>Bacteria</taxon>
        <taxon>Bacillati</taxon>
        <taxon>Actinomycetota</taxon>
        <taxon>Actinomycetes</taxon>
        <taxon>Mycobacteriales</taxon>
        <taxon>Gordoniaceae</taxon>
        <taxon>Gordonia</taxon>
    </lineage>
</organism>
<reference evidence="5 6" key="2">
    <citation type="journal article" date="2017" name="Int. J. Syst. Evol. Microbiol.">
        <title>Gordonia phthalatica sp. nov., a di-n-butyl phthalate-degrading bacterium isolated from activated sludge.</title>
        <authorList>
            <person name="Jin D."/>
            <person name="Kong X."/>
            <person name="Jia M."/>
            <person name="Yu X."/>
            <person name="Wang X."/>
            <person name="Zhuang X."/>
            <person name="Deng Y."/>
            <person name="Bai Z."/>
        </authorList>
    </citation>
    <scope>NUCLEOTIDE SEQUENCE [LARGE SCALE GENOMIC DNA]</scope>
    <source>
        <strain evidence="5 6">QH-11</strain>
    </source>
</reference>
<feature type="domain" description="Transposase DDE" evidence="3">
    <location>
        <begin position="497"/>
        <end position="558"/>
    </location>
</feature>
<dbReference type="EMBL" id="CP011853">
    <property type="protein sequence ID" value="ALG86412.1"/>
    <property type="molecule type" value="Genomic_DNA"/>
</dbReference>